<dbReference type="OrthoDB" id="542013at2759"/>
<dbReference type="InterPro" id="IPR036291">
    <property type="entry name" value="NAD(P)-bd_dom_sf"/>
</dbReference>
<dbReference type="SUPFAM" id="SSF51735">
    <property type="entry name" value="NAD(P)-binding Rossmann-fold domains"/>
    <property type="match status" value="1"/>
</dbReference>
<dbReference type="Pfam" id="PF00106">
    <property type="entry name" value="adh_short"/>
    <property type="match status" value="1"/>
</dbReference>
<evidence type="ECO:0000313" key="4">
    <source>
        <dbReference type="Proteomes" id="UP000219338"/>
    </source>
</evidence>
<dbReference type="AlphaFoldDB" id="A0A284QRZ4"/>
<dbReference type="PANTHER" id="PTHR24320:SF152">
    <property type="entry name" value="SHORT-CHAIN DEHYDROGENASE_REDUCTASE FAMILY PROTEIN"/>
    <property type="match status" value="1"/>
</dbReference>
<protein>
    <recommendedName>
        <fullName evidence="5">Heterokaryon incompatibility domain-containing protein</fullName>
    </recommendedName>
</protein>
<evidence type="ECO:0000256" key="1">
    <source>
        <dbReference type="ARBA" id="ARBA00006484"/>
    </source>
</evidence>
<dbReference type="InterPro" id="IPR002347">
    <property type="entry name" value="SDR_fam"/>
</dbReference>
<dbReference type="PANTHER" id="PTHR24320">
    <property type="entry name" value="RETINOL DEHYDROGENASE"/>
    <property type="match status" value="1"/>
</dbReference>
<reference evidence="4" key="1">
    <citation type="journal article" date="2017" name="Nat. Ecol. Evol.">
        <title>Genome expansion and lineage-specific genetic innovations in the forest pathogenic fungi Armillaria.</title>
        <authorList>
            <person name="Sipos G."/>
            <person name="Prasanna A.N."/>
            <person name="Walter M.C."/>
            <person name="O'Connor E."/>
            <person name="Balint B."/>
            <person name="Krizsan K."/>
            <person name="Kiss B."/>
            <person name="Hess J."/>
            <person name="Varga T."/>
            <person name="Slot J."/>
            <person name="Riley R."/>
            <person name="Boka B."/>
            <person name="Rigling D."/>
            <person name="Barry K."/>
            <person name="Lee J."/>
            <person name="Mihaltcheva S."/>
            <person name="LaButti K."/>
            <person name="Lipzen A."/>
            <person name="Waldron R."/>
            <person name="Moloney N.M."/>
            <person name="Sperisen C."/>
            <person name="Kredics L."/>
            <person name="Vagvoelgyi C."/>
            <person name="Patrignani A."/>
            <person name="Fitzpatrick D."/>
            <person name="Nagy I."/>
            <person name="Doyle S."/>
            <person name="Anderson J.B."/>
            <person name="Grigoriev I.V."/>
            <person name="Gueldener U."/>
            <person name="Muensterkoetter M."/>
            <person name="Nagy L.G."/>
        </authorList>
    </citation>
    <scope>NUCLEOTIDE SEQUENCE [LARGE SCALE GENOMIC DNA]</scope>
    <source>
        <strain evidence="4">C18/9</strain>
    </source>
</reference>
<dbReference type="Gene3D" id="3.40.50.720">
    <property type="entry name" value="NAD(P)-binding Rossmann-like Domain"/>
    <property type="match status" value="1"/>
</dbReference>
<dbReference type="Proteomes" id="UP000219338">
    <property type="component" value="Unassembled WGS sequence"/>
</dbReference>
<gene>
    <name evidence="3" type="ORF">ARMOST_02508</name>
</gene>
<accession>A0A284QRZ4</accession>
<organism evidence="3 4">
    <name type="scientific">Armillaria ostoyae</name>
    <name type="common">Armillaria root rot fungus</name>
    <dbReference type="NCBI Taxonomy" id="47428"/>
    <lineage>
        <taxon>Eukaryota</taxon>
        <taxon>Fungi</taxon>
        <taxon>Dikarya</taxon>
        <taxon>Basidiomycota</taxon>
        <taxon>Agaricomycotina</taxon>
        <taxon>Agaricomycetes</taxon>
        <taxon>Agaricomycetidae</taxon>
        <taxon>Agaricales</taxon>
        <taxon>Marasmiineae</taxon>
        <taxon>Physalacriaceae</taxon>
        <taxon>Armillaria</taxon>
    </lineage>
</organism>
<dbReference type="GO" id="GO:0016491">
    <property type="term" value="F:oxidoreductase activity"/>
    <property type="evidence" value="ECO:0007669"/>
    <property type="project" value="UniProtKB-KW"/>
</dbReference>
<keyword evidence="4" id="KW-1185">Reference proteome</keyword>
<comment type="similarity">
    <text evidence="1">Belongs to the short-chain dehydrogenases/reductases (SDR) family.</text>
</comment>
<sequence>MSTISEPHECIQVVYFCGDQSMVVIDLDSFSDIVAFADRAERELERLDILVGNAGMETRECEQVEGWERILYTNNLGPGLLVIRMIPKTFETARKRSVVPRVVTVASGVHYWTTIEKDVIAGRLSILANLSDKDLGCEPPIPSVRSTLKLISIPTNLDVFVVFDVLFARSLQLHVPSSPAITVNSVNPGFCFSGLRTGILAHEAEVMRKEEELFFTTEEGSRQLVYGVVGSLDDEEKLRGKYIQMSEVVEKSDFVISEDGNIVQDDVWMSNFAFQITSNWSMLTARYSLIYVLPKERKEARRRRRDEAYTKFPKVTISAHTEISNVEEIMVPLQRTYTDTKPVISASLANTLCTALGLQGLLEQLNITLGTSCSLETPAVISLLEDCIANKYDFGTAYGRYRTVWYTDDWSTIPDELRKREEMDSENRQRALDGNHIVEPRIRPRRIWDLYSNRVVPIWSTDTDFPHPISHAWVDEKERMDVRTPINGFEWPVPIPKDVSLDLVRIEMLNMGLEYVWLDVLCLRQKGGLREDLRVQEWKLDVPTIGYVYRLADVYCYLSGLGRPFSVTQDYFDSDRCWFNRAWTLQEVGYWGVKICGATDGSLDVKLDKDGNYEDDIRAKFDRKRQSLKQMVFRIFDVLEEMRCRVSMNPVDKIAGMAFLLVSYTIPAYYESRSLEDAWTALMETTNITMRGALFFLYPEPGNAGSKWRPSWDQVMKPGYYIPAEEYYYAYVRRDMWTGVDECEAWCIEKGFVRGLAVGGTPGISRHGELIIEDASGIQHAFDIIANHQYPIPEETYTLLGSDVSFSAPRRYGAQWVVGRRLSDESFEKLSVFKVEKDVAKAMMDDIGREMCINILV</sequence>
<proteinExistence type="inferred from homology"/>
<dbReference type="EMBL" id="FUEG01000002">
    <property type="protein sequence ID" value="SJK99217.1"/>
    <property type="molecule type" value="Genomic_DNA"/>
</dbReference>
<name>A0A284QRZ4_ARMOS</name>
<evidence type="ECO:0000256" key="2">
    <source>
        <dbReference type="ARBA" id="ARBA00023002"/>
    </source>
</evidence>
<evidence type="ECO:0008006" key="5">
    <source>
        <dbReference type="Google" id="ProtNLM"/>
    </source>
</evidence>
<keyword evidence="2" id="KW-0560">Oxidoreductase</keyword>
<evidence type="ECO:0000313" key="3">
    <source>
        <dbReference type="EMBL" id="SJK99217.1"/>
    </source>
</evidence>